<evidence type="ECO:0000259" key="6">
    <source>
        <dbReference type="Pfam" id="PF04101"/>
    </source>
</evidence>
<dbReference type="GO" id="GO:0016020">
    <property type="term" value="C:membrane"/>
    <property type="evidence" value="ECO:0007669"/>
    <property type="project" value="UniProtKB-SubCell"/>
</dbReference>
<dbReference type="AlphaFoldDB" id="A0A9D0ZI75"/>
<protein>
    <submittedName>
        <fullName evidence="8">Galactosyldiacylglycerol synthase</fullName>
    </submittedName>
</protein>
<dbReference type="GO" id="GO:0016758">
    <property type="term" value="F:hexosyltransferase activity"/>
    <property type="evidence" value="ECO:0007669"/>
    <property type="project" value="InterPro"/>
</dbReference>
<comment type="similarity">
    <text evidence="2">Belongs to the glycosyltransferase 28 family.</text>
</comment>
<name>A0A9D0ZI75_9FIRM</name>
<feature type="domain" description="Glycosyl transferase family 28 C-terminal" evidence="6">
    <location>
        <begin position="291"/>
        <end position="432"/>
    </location>
</feature>
<dbReference type="InterPro" id="IPR050519">
    <property type="entry name" value="Glycosyltransf_28_UgtP"/>
</dbReference>
<keyword evidence="4" id="KW-0808">Transferase</keyword>
<dbReference type="PANTHER" id="PTHR43025:SF3">
    <property type="entry name" value="MONOGALACTOSYLDIACYLGLYCEROL SYNTHASE 1, CHLOROPLASTIC"/>
    <property type="match status" value="1"/>
</dbReference>
<evidence type="ECO:0000256" key="5">
    <source>
        <dbReference type="SAM" id="MobiDB-lite"/>
    </source>
</evidence>
<dbReference type="PANTHER" id="PTHR43025">
    <property type="entry name" value="MONOGALACTOSYLDIACYLGLYCEROL SYNTHASE"/>
    <property type="match status" value="1"/>
</dbReference>
<sequence>MKILVLSASTGGGHMRASAALKAYITQHDKNAVVKIVDTLEYVSPILNKTVSEGYVFLATKTPKLYGSVYNTANRDTPLNSMVTKVTGQLTKKLYPLILDFTPDVIVTVHAFAAEMASNLKKDYHVKAPLICIITDFAPHKTYINEKVDSYIVSSEEMVDAVEAFGVPREKIHSLGIPIDPSFYEKYDRVELMRQMRLDPQKPTILIMAGSFGVTDILKIYQNIAEIDLDFQIIVITGKNPKLYDAFEKLLNKSAEEETSVKRQKSKDAKMPFDADAPAEPGTKSRRVSELSSQLKEKTGHLKEKFRETKAEIKEELLESALIQKLYRASGKAKPTKLLYFVSDVNKYMSIADLIITKPGGLTVSESLASSLPMAIFKAFPGQEEENADFLLRHNMAIRLPKGRECRAAVEDLLLHPEKLESMKTACRAFFKEQSAGNIYKLIQQLTQSR</sequence>
<comment type="subcellular location">
    <subcellularLocation>
        <location evidence="1">Membrane</location>
    </subcellularLocation>
</comment>
<dbReference type="Gene3D" id="3.40.50.2000">
    <property type="entry name" value="Glycogen Phosphorylase B"/>
    <property type="match status" value="2"/>
</dbReference>
<dbReference type="GO" id="GO:0009247">
    <property type="term" value="P:glycolipid biosynthetic process"/>
    <property type="evidence" value="ECO:0007669"/>
    <property type="project" value="InterPro"/>
</dbReference>
<dbReference type="Pfam" id="PF04101">
    <property type="entry name" value="Glyco_tran_28_C"/>
    <property type="match status" value="1"/>
</dbReference>
<dbReference type="EMBL" id="DVFW01000033">
    <property type="protein sequence ID" value="HIQ81057.1"/>
    <property type="molecule type" value="Genomic_DNA"/>
</dbReference>
<dbReference type="Proteomes" id="UP000886787">
    <property type="component" value="Unassembled WGS sequence"/>
</dbReference>
<evidence type="ECO:0000256" key="2">
    <source>
        <dbReference type="ARBA" id="ARBA00006962"/>
    </source>
</evidence>
<comment type="caution">
    <text evidence="8">The sequence shown here is derived from an EMBL/GenBank/DDBJ whole genome shotgun (WGS) entry which is preliminary data.</text>
</comment>
<organism evidence="8 9">
    <name type="scientific">Candidatus Scatavimonas merdigallinarum</name>
    <dbReference type="NCBI Taxonomy" id="2840914"/>
    <lineage>
        <taxon>Bacteria</taxon>
        <taxon>Bacillati</taxon>
        <taxon>Bacillota</taxon>
        <taxon>Clostridia</taxon>
        <taxon>Eubacteriales</taxon>
        <taxon>Oscillospiraceae</taxon>
        <taxon>Oscillospiraceae incertae sedis</taxon>
        <taxon>Candidatus Scatavimonas</taxon>
    </lineage>
</organism>
<evidence type="ECO:0000256" key="3">
    <source>
        <dbReference type="ARBA" id="ARBA00022676"/>
    </source>
</evidence>
<dbReference type="InterPro" id="IPR007235">
    <property type="entry name" value="Glyco_trans_28_C"/>
</dbReference>
<keyword evidence="3" id="KW-0328">Glycosyltransferase</keyword>
<feature type="domain" description="Diacylglycerol glucosyltransferase N-terminal" evidence="7">
    <location>
        <begin position="14"/>
        <end position="179"/>
    </location>
</feature>
<dbReference type="Pfam" id="PF06925">
    <property type="entry name" value="MGDG_synth"/>
    <property type="match status" value="1"/>
</dbReference>
<feature type="compositionally biased region" description="Basic and acidic residues" evidence="5">
    <location>
        <begin position="258"/>
        <end position="273"/>
    </location>
</feature>
<evidence type="ECO:0000259" key="7">
    <source>
        <dbReference type="Pfam" id="PF06925"/>
    </source>
</evidence>
<evidence type="ECO:0000313" key="8">
    <source>
        <dbReference type="EMBL" id="HIQ81057.1"/>
    </source>
</evidence>
<accession>A0A9D0ZI75</accession>
<gene>
    <name evidence="8" type="ORF">IAD32_07230</name>
</gene>
<feature type="region of interest" description="Disordered" evidence="5">
    <location>
        <begin position="258"/>
        <end position="301"/>
    </location>
</feature>
<dbReference type="SUPFAM" id="SSF53756">
    <property type="entry name" value="UDP-Glycosyltransferase/glycogen phosphorylase"/>
    <property type="match status" value="2"/>
</dbReference>
<evidence type="ECO:0000313" key="9">
    <source>
        <dbReference type="Proteomes" id="UP000886787"/>
    </source>
</evidence>
<evidence type="ECO:0000256" key="1">
    <source>
        <dbReference type="ARBA" id="ARBA00004370"/>
    </source>
</evidence>
<reference evidence="8" key="2">
    <citation type="journal article" date="2021" name="PeerJ">
        <title>Extensive microbial diversity within the chicken gut microbiome revealed by metagenomics and culture.</title>
        <authorList>
            <person name="Gilroy R."/>
            <person name="Ravi A."/>
            <person name="Getino M."/>
            <person name="Pursley I."/>
            <person name="Horton D.L."/>
            <person name="Alikhan N.F."/>
            <person name="Baker D."/>
            <person name="Gharbi K."/>
            <person name="Hall N."/>
            <person name="Watson M."/>
            <person name="Adriaenssens E.M."/>
            <person name="Foster-Nyarko E."/>
            <person name="Jarju S."/>
            <person name="Secka A."/>
            <person name="Antonio M."/>
            <person name="Oren A."/>
            <person name="Chaudhuri R.R."/>
            <person name="La Ragione R."/>
            <person name="Hildebrand F."/>
            <person name="Pallen M.J."/>
        </authorList>
    </citation>
    <scope>NUCLEOTIDE SEQUENCE</scope>
    <source>
        <strain evidence="8">ChiSjej1B19-3389</strain>
    </source>
</reference>
<proteinExistence type="inferred from homology"/>
<evidence type="ECO:0000256" key="4">
    <source>
        <dbReference type="ARBA" id="ARBA00022679"/>
    </source>
</evidence>
<reference evidence="8" key="1">
    <citation type="submission" date="2020-10" db="EMBL/GenBank/DDBJ databases">
        <authorList>
            <person name="Gilroy R."/>
        </authorList>
    </citation>
    <scope>NUCLEOTIDE SEQUENCE</scope>
    <source>
        <strain evidence="8">ChiSjej1B19-3389</strain>
    </source>
</reference>
<dbReference type="InterPro" id="IPR009695">
    <property type="entry name" value="Diacylglyc_glucosyltr_N"/>
</dbReference>